<dbReference type="Gene3D" id="2.40.50.180">
    <property type="entry name" value="CheA-289, Domain 4"/>
    <property type="match status" value="1"/>
</dbReference>
<proteinExistence type="predicted"/>
<reference evidence="2 3" key="1">
    <citation type="submission" date="2017-09" db="EMBL/GenBank/DDBJ databases">
        <title>Sphingomonas panjinensis sp.nov., isolated from oil-contaminated soil.</title>
        <authorList>
            <person name="Wang L."/>
            <person name="Chen L."/>
        </authorList>
    </citation>
    <scope>NUCLEOTIDE SEQUENCE [LARGE SCALE GENOMIC DNA]</scope>
    <source>
        <strain evidence="2 3">FW-11</strain>
    </source>
</reference>
<evidence type="ECO:0000313" key="3">
    <source>
        <dbReference type="Proteomes" id="UP000244162"/>
    </source>
</evidence>
<accession>A0A2T5FTH6</accession>
<dbReference type="EMBL" id="NWBU01000018">
    <property type="protein sequence ID" value="PTQ07366.1"/>
    <property type="molecule type" value="Genomic_DNA"/>
</dbReference>
<name>A0A2T5FTH6_9SPHN</name>
<dbReference type="GO" id="GO:0007165">
    <property type="term" value="P:signal transduction"/>
    <property type="evidence" value="ECO:0007669"/>
    <property type="project" value="InterPro"/>
</dbReference>
<dbReference type="GO" id="GO:0005829">
    <property type="term" value="C:cytosol"/>
    <property type="evidence" value="ECO:0007669"/>
    <property type="project" value="TreeGrafter"/>
</dbReference>
<evidence type="ECO:0000313" key="2">
    <source>
        <dbReference type="EMBL" id="PTQ07366.1"/>
    </source>
</evidence>
<keyword evidence="3" id="KW-1185">Reference proteome</keyword>
<dbReference type="PROSITE" id="PS50851">
    <property type="entry name" value="CHEW"/>
    <property type="match status" value="1"/>
</dbReference>
<dbReference type="Proteomes" id="UP000244162">
    <property type="component" value="Unassembled WGS sequence"/>
</dbReference>
<dbReference type="InterPro" id="IPR039315">
    <property type="entry name" value="CheW"/>
</dbReference>
<dbReference type="SUPFAM" id="SSF50341">
    <property type="entry name" value="CheW-like"/>
    <property type="match status" value="1"/>
</dbReference>
<comment type="caution">
    <text evidence="2">The sequence shown here is derived from an EMBL/GenBank/DDBJ whole genome shotgun (WGS) entry which is preliminary data.</text>
</comment>
<dbReference type="Pfam" id="PF01584">
    <property type="entry name" value="CheW"/>
    <property type="match status" value="1"/>
</dbReference>
<dbReference type="SMART" id="SM00260">
    <property type="entry name" value="CheW"/>
    <property type="match status" value="1"/>
</dbReference>
<dbReference type="PANTHER" id="PTHR22617">
    <property type="entry name" value="CHEMOTAXIS SENSOR HISTIDINE KINASE-RELATED"/>
    <property type="match status" value="1"/>
</dbReference>
<sequence>METLFLIASIAGQRVALPAYHVESVVEMESVTPVPLVVPHIAGLFALRSRVLTVIDSLAALGLGRTPIGGLMQAVIVGCDGHPYALLVESVEDVVRAPRPQPPCAVLSPEWARAARGMIEHEGEPLLLIDPAALVAGPPAIAA</sequence>
<dbReference type="PANTHER" id="PTHR22617:SF23">
    <property type="entry name" value="CHEMOTAXIS PROTEIN CHEW"/>
    <property type="match status" value="1"/>
</dbReference>
<dbReference type="OrthoDB" id="7390823at2"/>
<dbReference type="RefSeq" id="WP_107970036.1">
    <property type="nucleotide sequence ID" value="NZ_NWBU01000018.1"/>
</dbReference>
<dbReference type="Gene3D" id="2.30.30.40">
    <property type="entry name" value="SH3 Domains"/>
    <property type="match status" value="1"/>
</dbReference>
<evidence type="ECO:0000259" key="1">
    <source>
        <dbReference type="PROSITE" id="PS50851"/>
    </source>
</evidence>
<protein>
    <submittedName>
        <fullName evidence="2">Chemotaxis protein CheW</fullName>
    </submittedName>
</protein>
<dbReference type="InterPro" id="IPR002545">
    <property type="entry name" value="CheW-lke_dom"/>
</dbReference>
<dbReference type="GO" id="GO:0006935">
    <property type="term" value="P:chemotaxis"/>
    <property type="evidence" value="ECO:0007669"/>
    <property type="project" value="InterPro"/>
</dbReference>
<organism evidence="2 3">
    <name type="scientific">Sphingomonas oleivorans</name>
    <dbReference type="NCBI Taxonomy" id="1735121"/>
    <lineage>
        <taxon>Bacteria</taxon>
        <taxon>Pseudomonadati</taxon>
        <taxon>Pseudomonadota</taxon>
        <taxon>Alphaproteobacteria</taxon>
        <taxon>Sphingomonadales</taxon>
        <taxon>Sphingomonadaceae</taxon>
        <taxon>Sphingomonas</taxon>
    </lineage>
</organism>
<feature type="domain" description="CheW-like" evidence="1">
    <location>
        <begin position="2"/>
        <end position="140"/>
    </location>
</feature>
<gene>
    <name evidence="2" type="ORF">CLG96_17610</name>
</gene>
<dbReference type="AlphaFoldDB" id="A0A2T5FTH6"/>
<dbReference type="InterPro" id="IPR036061">
    <property type="entry name" value="CheW-like_dom_sf"/>
</dbReference>